<dbReference type="Proteomes" id="UP000622245">
    <property type="component" value="Unassembled WGS sequence"/>
</dbReference>
<gene>
    <name evidence="1" type="ORF">JM949_07450</name>
</gene>
<proteinExistence type="predicted"/>
<dbReference type="RefSeq" id="WP_203147693.1">
    <property type="nucleotide sequence ID" value="NZ_JAEVHL010000020.1"/>
</dbReference>
<comment type="caution">
    <text evidence="1">The sequence shown here is derived from an EMBL/GenBank/DDBJ whole genome shotgun (WGS) entry which is preliminary data.</text>
</comment>
<reference evidence="1 2" key="1">
    <citation type="submission" date="2021-01" db="EMBL/GenBank/DDBJ databases">
        <title>Draft genome sequence of Micromonospora sp. strain STR1s_6.</title>
        <authorList>
            <person name="Karlyshev A."/>
            <person name="Jawad R."/>
        </authorList>
    </citation>
    <scope>NUCLEOTIDE SEQUENCE [LARGE SCALE GENOMIC DNA]</scope>
    <source>
        <strain evidence="1 2">STR1S-6</strain>
    </source>
</reference>
<sequence length="107" mass="11358">MTTVEARTEGTYADAAMPVDARVSDLLGRMTRAEKLAQLGSTWAFTLLESGRFAAERARPILGQGLGHVTRVAGATSLHAGTFVINVDADQPTPAKVFTGSVEVREL</sequence>
<evidence type="ECO:0000313" key="1">
    <source>
        <dbReference type="EMBL" id="MBM0275300.1"/>
    </source>
</evidence>
<keyword evidence="2" id="KW-1185">Reference proteome</keyword>
<organism evidence="1 2">
    <name type="scientific">Micromonospora tarensis</name>
    <dbReference type="NCBI Taxonomy" id="2806100"/>
    <lineage>
        <taxon>Bacteria</taxon>
        <taxon>Bacillati</taxon>
        <taxon>Actinomycetota</taxon>
        <taxon>Actinomycetes</taxon>
        <taxon>Micromonosporales</taxon>
        <taxon>Micromonosporaceae</taxon>
        <taxon>Micromonospora</taxon>
    </lineage>
</organism>
<evidence type="ECO:0000313" key="2">
    <source>
        <dbReference type="Proteomes" id="UP000622245"/>
    </source>
</evidence>
<dbReference type="EMBL" id="JAEVHL010000020">
    <property type="protein sequence ID" value="MBM0275300.1"/>
    <property type="molecule type" value="Genomic_DNA"/>
</dbReference>
<name>A0ABS1YD16_9ACTN</name>
<accession>A0ABS1YD16</accession>
<protein>
    <submittedName>
        <fullName evidence="1">Uncharacterized protein</fullName>
    </submittedName>
</protein>